<accession>Q2S8I6</accession>
<gene>
    <name evidence="2" type="ordered locus">HCH_10031</name>
</gene>
<dbReference type="EMBL" id="CP000155">
    <property type="protein sequence ID" value="ABC33038.1"/>
    <property type="molecule type" value="Genomic_DNA"/>
</dbReference>
<dbReference type="Proteomes" id="UP000000238">
    <property type="component" value="Chromosome"/>
</dbReference>
<evidence type="ECO:0000256" key="1">
    <source>
        <dbReference type="SAM" id="SignalP"/>
    </source>
</evidence>
<feature type="signal peptide" evidence="1">
    <location>
        <begin position="1"/>
        <end position="22"/>
    </location>
</feature>
<proteinExistence type="predicted"/>
<keyword evidence="1" id="KW-0732">Signal</keyword>
<name>Q2S8I6_HAHCH</name>
<sequence>MKARCFLWSGAFILSLVSPALSADANEDIKRKIIELSIQSYPGNCPCPYNRDRAGRKCGKRSAYSKPGGYSPICYISDVTDEMVKEHKRMDKK</sequence>
<evidence type="ECO:0000313" key="3">
    <source>
        <dbReference type="Proteomes" id="UP000000238"/>
    </source>
</evidence>
<dbReference type="STRING" id="349521.HCH_10031"/>
<protein>
    <submittedName>
        <fullName evidence="2">Uncharacterized protein</fullName>
    </submittedName>
</protein>
<organism evidence="2 3">
    <name type="scientific">Hahella chejuensis (strain KCTC 2396)</name>
    <dbReference type="NCBI Taxonomy" id="349521"/>
    <lineage>
        <taxon>Bacteria</taxon>
        <taxon>Pseudomonadati</taxon>
        <taxon>Pseudomonadota</taxon>
        <taxon>Gammaproteobacteria</taxon>
        <taxon>Oceanospirillales</taxon>
        <taxon>Hahellaceae</taxon>
        <taxon>Hahella</taxon>
    </lineage>
</organism>
<feature type="chain" id="PRO_5004215463" evidence="1">
    <location>
        <begin position="23"/>
        <end position="93"/>
    </location>
</feature>
<dbReference type="eggNOG" id="COG3103">
    <property type="taxonomic scope" value="Bacteria"/>
</dbReference>
<keyword evidence="3" id="KW-1185">Reference proteome</keyword>
<dbReference type="HOGENOM" id="CLU_168197_1_0_6"/>
<reference evidence="2 3" key="1">
    <citation type="journal article" date="2005" name="Nucleic Acids Res.">
        <title>Genomic blueprint of Hahella chejuensis, a marine microbe producing an algicidal agent.</title>
        <authorList>
            <person name="Jeong H."/>
            <person name="Yim J.H."/>
            <person name="Lee C."/>
            <person name="Choi S.-H."/>
            <person name="Park Y.K."/>
            <person name="Yoon S.H."/>
            <person name="Hur C.-G."/>
            <person name="Kang H.-Y."/>
            <person name="Kim D."/>
            <person name="Lee H.H."/>
            <person name="Park K.H."/>
            <person name="Park S.-H."/>
            <person name="Park H.-S."/>
            <person name="Lee H.K."/>
            <person name="Oh T.K."/>
            <person name="Kim J.F."/>
        </authorList>
    </citation>
    <scope>NUCLEOTIDE SEQUENCE [LARGE SCALE GENOMIC DNA]</scope>
    <source>
        <strain evidence="2 3">KCTC 2396</strain>
    </source>
</reference>
<dbReference type="KEGG" id="hch:HCH_10031"/>
<evidence type="ECO:0000313" key="2">
    <source>
        <dbReference type="EMBL" id="ABC33038.1"/>
    </source>
</evidence>
<dbReference type="AlphaFoldDB" id="Q2S8I6"/>